<dbReference type="EMBL" id="JABBWD010000007">
    <property type="protein sequence ID" value="KAG1780943.1"/>
    <property type="molecule type" value="Genomic_DNA"/>
</dbReference>
<feature type="region of interest" description="Disordered" evidence="1">
    <location>
        <begin position="333"/>
        <end position="356"/>
    </location>
</feature>
<dbReference type="Proteomes" id="UP000714275">
    <property type="component" value="Unassembled WGS sequence"/>
</dbReference>
<evidence type="ECO:0000256" key="1">
    <source>
        <dbReference type="SAM" id="MobiDB-lite"/>
    </source>
</evidence>
<evidence type="ECO:0000313" key="3">
    <source>
        <dbReference type="Proteomes" id="UP000714275"/>
    </source>
</evidence>
<reference evidence="2" key="1">
    <citation type="journal article" date="2020" name="New Phytol.">
        <title>Comparative genomics reveals dynamic genome evolution in host specialist ectomycorrhizal fungi.</title>
        <authorList>
            <person name="Lofgren L.A."/>
            <person name="Nguyen N.H."/>
            <person name="Vilgalys R."/>
            <person name="Ruytinx J."/>
            <person name="Liao H.L."/>
            <person name="Branco S."/>
            <person name="Kuo A."/>
            <person name="LaButti K."/>
            <person name="Lipzen A."/>
            <person name="Andreopoulos W."/>
            <person name="Pangilinan J."/>
            <person name="Riley R."/>
            <person name="Hundley H."/>
            <person name="Na H."/>
            <person name="Barry K."/>
            <person name="Grigoriev I.V."/>
            <person name="Stajich J.E."/>
            <person name="Kennedy P.G."/>
        </authorList>
    </citation>
    <scope>NUCLEOTIDE SEQUENCE</scope>
    <source>
        <strain evidence="2">DOB743</strain>
    </source>
</reference>
<comment type="caution">
    <text evidence="2">The sequence shown here is derived from an EMBL/GenBank/DDBJ whole genome shotgun (WGS) entry which is preliminary data.</text>
</comment>
<dbReference type="OrthoDB" id="2687680at2759"/>
<accession>A0A9P7A2L7</accession>
<keyword evidence="3" id="KW-1185">Reference proteome</keyword>
<gene>
    <name evidence="2" type="ORF">EV702DRAFT_1193771</name>
</gene>
<feature type="region of interest" description="Disordered" evidence="1">
    <location>
        <begin position="1"/>
        <end position="39"/>
    </location>
</feature>
<protein>
    <submittedName>
        <fullName evidence="2">Uncharacterized protein</fullName>
    </submittedName>
</protein>
<dbReference type="AlphaFoldDB" id="A0A9P7A2L7"/>
<organism evidence="2 3">
    <name type="scientific">Suillus placidus</name>
    <dbReference type="NCBI Taxonomy" id="48579"/>
    <lineage>
        <taxon>Eukaryota</taxon>
        <taxon>Fungi</taxon>
        <taxon>Dikarya</taxon>
        <taxon>Basidiomycota</taxon>
        <taxon>Agaricomycotina</taxon>
        <taxon>Agaricomycetes</taxon>
        <taxon>Agaricomycetidae</taxon>
        <taxon>Boletales</taxon>
        <taxon>Suillineae</taxon>
        <taxon>Suillaceae</taxon>
        <taxon>Suillus</taxon>
    </lineage>
</organism>
<feature type="compositionally biased region" description="Polar residues" evidence="1">
    <location>
        <begin position="333"/>
        <end position="345"/>
    </location>
</feature>
<sequence>MRPFEFGAHPPNDDNNHHEFNFTSPVTPNPYAPDIRMPVPTQPWRGLGLPSNSEANLNASASGSGFQLPQSQLLVDANNLQHDNYYPQLPSSSRTSFQPQESLVNVNDIHYDLYQQLRSYYGPETSGYLASPTYHPILDERQPLGSFFPDFSQAVPSMDVDVLLPIGAEYHDEPRQECVFGAEGTPGEIFSRKCKGHGDEPQTEHISRLQHKRARRKSIAKIQKPTMLLADAEQFAAPPWPQLVASPPPFAPPEAGPSMVPSQSVALHPPSQPFTVPSQSIISHPLSAPFDSQSFTVPSQSVISHPPSAPFDSQPFTVPSLFVVSQPPSAPFVSQPSTIPSQSIVSHPPSASLDSQSFTVPSQPIVAPAVAFPDMSELSYNPSNSVHKRIVSSAMKAIKVHSINTQSLSSHSDRKRWIEQRLQESATQ</sequence>
<evidence type="ECO:0000313" key="2">
    <source>
        <dbReference type="EMBL" id="KAG1780943.1"/>
    </source>
</evidence>
<feature type="compositionally biased region" description="Basic and acidic residues" evidence="1">
    <location>
        <begin position="11"/>
        <end position="20"/>
    </location>
</feature>
<name>A0A9P7A2L7_9AGAM</name>
<proteinExistence type="predicted"/>